<proteinExistence type="predicted"/>
<protein>
    <submittedName>
        <fullName evidence="2">Uncharacterized protein DUF3375</fullName>
    </submittedName>
</protein>
<sequence length="491" mass="55725">MVSHDELSLLRERHPAWRLLRADNAPLIIGFLGRVFVDDNVRAITQVELVSHLDDELYALREQLGERAYPKSATAYVNDWAGPDSGWLRLHYLEGSDEPYVDATPALEKAVAWVASLQERAFVATESRLHTLLGLLRQIVQGSDTDPERRLQLLRAERDRLDAEIARAESGQIDVLDPTGQRDRYQQFASTARELLSDFREVEVKFRALDRQMRETIAGWDGSKGELLDQLLGDRNAIADSDQGRSFQAFYDFLLSAERQDELGELLDEVHHLESIVADDRVRRIDRDWLLAADRTQATVRTLSDQLRRFLDDSVWLENRRVVELLRSIESSSVALRDTRPTLTMELDATRPEVALPFERPLYAPPAQAHIDSTVEAADEAAETTALFTVDHVDQHRLVSQVRAALRHRAQVSLGELVEEHPPEHGLAEVMAWFALDDDGIDLVFDDDSRQQLAWTADDDTQRRADVPTLLYVRHDQDSRPPRTPPSGGSS</sequence>
<dbReference type="Proteomes" id="UP000320085">
    <property type="component" value="Unassembled WGS sequence"/>
</dbReference>
<accession>A0A543PNQ2</accession>
<name>A0A543PNQ2_9MICO</name>
<reference evidence="2 3" key="1">
    <citation type="submission" date="2019-06" db="EMBL/GenBank/DDBJ databases">
        <title>Sequencing the genomes of 1000 actinobacteria strains.</title>
        <authorList>
            <person name="Klenk H.-P."/>
        </authorList>
    </citation>
    <scope>NUCLEOTIDE SEQUENCE [LARGE SCALE GENOMIC DNA]</scope>
    <source>
        <strain evidence="2 3">DSM 21776</strain>
    </source>
</reference>
<feature type="region of interest" description="Disordered" evidence="1">
    <location>
        <begin position="471"/>
        <end position="491"/>
    </location>
</feature>
<dbReference type="Pfam" id="PF11855">
    <property type="entry name" value="DUF3375"/>
    <property type="match status" value="1"/>
</dbReference>
<organism evidence="2 3">
    <name type="scientific">Humibacillus xanthopallidus</name>
    <dbReference type="NCBI Taxonomy" id="412689"/>
    <lineage>
        <taxon>Bacteria</taxon>
        <taxon>Bacillati</taxon>
        <taxon>Actinomycetota</taxon>
        <taxon>Actinomycetes</taxon>
        <taxon>Micrococcales</taxon>
        <taxon>Intrasporangiaceae</taxon>
        <taxon>Humibacillus</taxon>
    </lineage>
</organism>
<evidence type="ECO:0000313" key="2">
    <source>
        <dbReference type="EMBL" id="TQN45692.1"/>
    </source>
</evidence>
<evidence type="ECO:0000313" key="3">
    <source>
        <dbReference type="Proteomes" id="UP000320085"/>
    </source>
</evidence>
<dbReference type="AlphaFoldDB" id="A0A543PNQ2"/>
<comment type="caution">
    <text evidence="2">The sequence shown here is derived from an EMBL/GenBank/DDBJ whole genome shotgun (WGS) entry which is preliminary data.</text>
</comment>
<dbReference type="RefSeq" id="WP_221630584.1">
    <property type="nucleotide sequence ID" value="NZ_BAAAQC010000010.1"/>
</dbReference>
<evidence type="ECO:0000256" key="1">
    <source>
        <dbReference type="SAM" id="MobiDB-lite"/>
    </source>
</evidence>
<dbReference type="EMBL" id="VFQF01000002">
    <property type="protein sequence ID" value="TQN45692.1"/>
    <property type="molecule type" value="Genomic_DNA"/>
</dbReference>
<gene>
    <name evidence="2" type="ORF">FHX52_2392</name>
</gene>
<dbReference type="InterPro" id="IPR021804">
    <property type="entry name" value="DUF3375"/>
</dbReference>